<dbReference type="RefSeq" id="XP_018319983.1">
    <property type="nucleotide sequence ID" value="XM_018464481.2"/>
</dbReference>
<name>A0A1W4WIP9_AGRPL</name>
<dbReference type="AlphaFoldDB" id="A0A1W4WIP9"/>
<evidence type="ECO:0000313" key="3">
    <source>
        <dbReference type="RefSeq" id="XP_018319983.1"/>
    </source>
</evidence>
<gene>
    <name evidence="3" type="primary">LOC108733358</name>
</gene>
<dbReference type="InterPro" id="IPR028260">
    <property type="entry name" value="FAM177"/>
</dbReference>
<feature type="compositionally biased region" description="Basic and acidic residues" evidence="1">
    <location>
        <begin position="1"/>
        <end position="19"/>
    </location>
</feature>
<organism evidence="2 3">
    <name type="scientific">Agrilus planipennis</name>
    <name type="common">Emerald ash borer</name>
    <name type="synonym">Agrilus marcopoli</name>
    <dbReference type="NCBI Taxonomy" id="224129"/>
    <lineage>
        <taxon>Eukaryota</taxon>
        <taxon>Metazoa</taxon>
        <taxon>Ecdysozoa</taxon>
        <taxon>Arthropoda</taxon>
        <taxon>Hexapoda</taxon>
        <taxon>Insecta</taxon>
        <taxon>Pterygota</taxon>
        <taxon>Neoptera</taxon>
        <taxon>Endopterygota</taxon>
        <taxon>Coleoptera</taxon>
        <taxon>Polyphaga</taxon>
        <taxon>Elateriformia</taxon>
        <taxon>Buprestoidea</taxon>
        <taxon>Buprestidae</taxon>
        <taxon>Agrilinae</taxon>
        <taxon>Agrilus</taxon>
    </lineage>
</organism>
<evidence type="ECO:0000313" key="2">
    <source>
        <dbReference type="Proteomes" id="UP000192223"/>
    </source>
</evidence>
<sequence length="157" mass="17721">MLYERVKMSDNSAEKEERNQGNSIEVDAPKRVIHFCDGSVEEFSDEEVDSCDAPITENTEVDPKTLSWGPWTYHMLSSLGSKTLAGLDVVGEKIAWGLGITSPKYYYEIEEYKKTQEENNKEQEEQAGWSEPTNTAQINLNDVATSQPKSKHVNTVE</sequence>
<protein>
    <submittedName>
        <fullName evidence="3">Protein FAM177A1</fullName>
    </submittedName>
</protein>
<feature type="region of interest" description="Disordered" evidence="1">
    <location>
        <begin position="116"/>
        <end position="157"/>
    </location>
</feature>
<dbReference type="Pfam" id="PF14774">
    <property type="entry name" value="FAM177"/>
    <property type="match status" value="1"/>
</dbReference>
<proteinExistence type="predicted"/>
<dbReference type="InParanoid" id="A0A1W4WIP9"/>
<feature type="compositionally biased region" description="Polar residues" evidence="1">
    <location>
        <begin position="131"/>
        <end position="148"/>
    </location>
</feature>
<keyword evidence="2" id="KW-1185">Reference proteome</keyword>
<reference evidence="3" key="1">
    <citation type="submission" date="2025-08" db="UniProtKB">
        <authorList>
            <consortium name="RefSeq"/>
        </authorList>
    </citation>
    <scope>IDENTIFICATION</scope>
    <source>
        <tissue evidence="3">Entire body</tissue>
    </source>
</reference>
<dbReference type="PANTHER" id="PTHR31206:SF1">
    <property type="entry name" value="LP10445P"/>
    <property type="match status" value="1"/>
</dbReference>
<dbReference type="FunCoup" id="A0A1W4WIP9">
    <property type="interactions" value="9"/>
</dbReference>
<dbReference type="Proteomes" id="UP000192223">
    <property type="component" value="Unplaced"/>
</dbReference>
<evidence type="ECO:0000256" key="1">
    <source>
        <dbReference type="SAM" id="MobiDB-lite"/>
    </source>
</evidence>
<dbReference type="OrthoDB" id="45963at2759"/>
<dbReference type="KEGG" id="apln:108733358"/>
<dbReference type="PANTHER" id="PTHR31206">
    <property type="entry name" value="LP10445P"/>
    <property type="match status" value="1"/>
</dbReference>
<dbReference type="GeneID" id="108733358"/>
<accession>A0A1W4WIP9</accession>
<feature type="region of interest" description="Disordered" evidence="1">
    <location>
        <begin position="1"/>
        <end position="25"/>
    </location>
</feature>